<dbReference type="PANTHER" id="PTHR43080:SF2">
    <property type="entry name" value="CBS DOMAIN-CONTAINING PROTEIN"/>
    <property type="match status" value="1"/>
</dbReference>
<organism evidence="4">
    <name type="scientific">Rhodopseudomonas palustris (strain BisA53)</name>
    <dbReference type="NCBI Taxonomy" id="316055"/>
    <lineage>
        <taxon>Bacteria</taxon>
        <taxon>Pseudomonadati</taxon>
        <taxon>Pseudomonadota</taxon>
        <taxon>Alphaproteobacteria</taxon>
        <taxon>Hyphomicrobiales</taxon>
        <taxon>Nitrobacteraceae</taxon>
        <taxon>Rhodopseudomonas</taxon>
    </lineage>
</organism>
<evidence type="ECO:0000313" key="4">
    <source>
        <dbReference type="EMBL" id="ABJ04759.1"/>
    </source>
</evidence>
<gene>
    <name evidence="4" type="ordered locus">RPE_0803</name>
</gene>
<dbReference type="KEGG" id="rpe:RPE_0803"/>
<keyword evidence="1 2" id="KW-0129">CBS domain</keyword>
<dbReference type="OrthoDB" id="7871683at2"/>
<proteinExistence type="predicted"/>
<dbReference type="eggNOG" id="COG0517">
    <property type="taxonomic scope" value="Bacteria"/>
</dbReference>
<dbReference type="AlphaFoldDB" id="Q07TH5"/>
<sequence length="329" mass="36192">MKVSDVMSTRVVSVGPETPARKVAETLLKNGISAVPVLDDDGAPIGIISEGDLMPRDETDRDARRDWWLRMLSQGQDVSPDYLKSLTDDRSAREVMISPVVTISADADLIEVAELLSSKRIKRVPAMRDGKLVGIVSRADLVRAFAQSSRPAAAEPVFADGSEWPVASAKLQELGKKQAAPPAPHPAIDTAFSAAAFHNLAVHHDEDEALHRLEEQHRAEEKHHKEAQQFLATHLTDEAWQRMLSGARATAMKGEEEHLLLRFPCEVCSDHGRAINAPDPSWPETLRGMAAEIFLRWKTELRPHGFALHARVVEFPGGVPGDVGLFLAW</sequence>
<protein>
    <submittedName>
        <fullName evidence="4">Putative signal-transduction protein with CBS domains</fullName>
    </submittedName>
</protein>
<dbReference type="PANTHER" id="PTHR43080">
    <property type="entry name" value="CBS DOMAIN-CONTAINING PROTEIN CBSX3, MITOCHONDRIAL"/>
    <property type="match status" value="1"/>
</dbReference>
<dbReference type="SMART" id="SM00116">
    <property type="entry name" value="CBS"/>
    <property type="match status" value="2"/>
</dbReference>
<reference evidence="4" key="1">
    <citation type="submission" date="2006-09" db="EMBL/GenBank/DDBJ databases">
        <title>Complete sequence of Rhodopseudomonas palustris BisA53.</title>
        <authorList>
            <consortium name="US DOE Joint Genome Institute"/>
            <person name="Copeland A."/>
            <person name="Lucas S."/>
            <person name="Lapidus A."/>
            <person name="Barry K."/>
            <person name="Detter J.C."/>
            <person name="Glavina del Rio T."/>
            <person name="Hammon N."/>
            <person name="Israni S."/>
            <person name="Dalin E."/>
            <person name="Tice H."/>
            <person name="Pitluck S."/>
            <person name="Chain P."/>
            <person name="Malfatti S."/>
            <person name="Shin M."/>
            <person name="Vergez L."/>
            <person name="Schmutz J."/>
            <person name="Larimer F."/>
            <person name="Land M."/>
            <person name="Hauser L."/>
            <person name="Pelletier D.A."/>
            <person name="Kyrpides N."/>
            <person name="Kim E."/>
            <person name="Harwood C.S."/>
            <person name="Oda Y."/>
            <person name="Richardson P."/>
        </authorList>
    </citation>
    <scope>NUCLEOTIDE SEQUENCE [LARGE SCALE GENOMIC DNA]</scope>
    <source>
        <strain evidence="4">BisA53</strain>
    </source>
</reference>
<dbReference type="STRING" id="316055.RPE_0803"/>
<dbReference type="HOGENOM" id="CLU_818546_0_0_5"/>
<evidence type="ECO:0000259" key="3">
    <source>
        <dbReference type="PROSITE" id="PS51371"/>
    </source>
</evidence>
<dbReference type="Gene3D" id="3.10.580.10">
    <property type="entry name" value="CBS-domain"/>
    <property type="match status" value="1"/>
</dbReference>
<dbReference type="InterPro" id="IPR051257">
    <property type="entry name" value="Diverse_CBS-Domain"/>
</dbReference>
<dbReference type="SUPFAM" id="SSF54631">
    <property type="entry name" value="CBS-domain pair"/>
    <property type="match status" value="1"/>
</dbReference>
<feature type="domain" description="CBS" evidence="3">
    <location>
        <begin position="7"/>
        <end position="63"/>
    </location>
</feature>
<accession>Q07TH5</accession>
<evidence type="ECO:0000256" key="2">
    <source>
        <dbReference type="PROSITE-ProRule" id="PRU00703"/>
    </source>
</evidence>
<evidence type="ECO:0000256" key="1">
    <source>
        <dbReference type="ARBA" id="ARBA00023122"/>
    </source>
</evidence>
<feature type="domain" description="CBS" evidence="3">
    <location>
        <begin position="96"/>
        <end position="152"/>
    </location>
</feature>
<dbReference type="InterPro" id="IPR046342">
    <property type="entry name" value="CBS_dom_sf"/>
</dbReference>
<dbReference type="EMBL" id="CP000463">
    <property type="protein sequence ID" value="ABJ04759.1"/>
    <property type="molecule type" value="Genomic_DNA"/>
</dbReference>
<dbReference type="PROSITE" id="PS51371">
    <property type="entry name" value="CBS"/>
    <property type="match status" value="2"/>
</dbReference>
<dbReference type="CDD" id="cd04586">
    <property type="entry name" value="CBS_pair_BON_assoc"/>
    <property type="match status" value="1"/>
</dbReference>
<dbReference type="InterPro" id="IPR000644">
    <property type="entry name" value="CBS_dom"/>
</dbReference>
<name>Q07TH5_RHOP5</name>
<dbReference type="Pfam" id="PF00571">
    <property type="entry name" value="CBS"/>
    <property type="match status" value="2"/>
</dbReference>